<dbReference type="PANTHER" id="PTHR23168">
    <property type="entry name" value="MITOTIC SPINDLE ASSEMBLY CHECKPOINT PROTEIN MAD1 MITOTIC ARREST DEFICIENT-LIKE PROTEIN 1"/>
    <property type="match status" value="1"/>
</dbReference>
<name>T1JT50_TETUR</name>
<dbReference type="EMBL" id="CAEY01000473">
    <property type="status" value="NOT_ANNOTATED_CDS"/>
    <property type="molecule type" value="Genomic_DNA"/>
</dbReference>
<organism evidence="8 9">
    <name type="scientific">Tetranychus urticae</name>
    <name type="common">Two-spotted spider mite</name>
    <dbReference type="NCBI Taxonomy" id="32264"/>
    <lineage>
        <taxon>Eukaryota</taxon>
        <taxon>Metazoa</taxon>
        <taxon>Ecdysozoa</taxon>
        <taxon>Arthropoda</taxon>
        <taxon>Chelicerata</taxon>
        <taxon>Arachnida</taxon>
        <taxon>Acari</taxon>
        <taxon>Acariformes</taxon>
        <taxon>Trombidiformes</taxon>
        <taxon>Prostigmata</taxon>
        <taxon>Eleutherengona</taxon>
        <taxon>Raphignathae</taxon>
        <taxon>Tetranychoidea</taxon>
        <taxon>Tetranychidae</taxon>
        <taxon>Tetranychus</taxon>
    </lineage>
</organism>
<dbReference type="Pfam" id="PF05557">
    <property type="entry name" value="MAD"/>
    <property type="match status" value="1"/>
</dbReference>
<dbReference type="AlphaFoldDB" id="T1JT50"/>
<keyword evidence="6" id="KW-0131">Cell cycle</keyword>
<sequence length="316" mass="37510">MVDKYGDFLLEKFEEFKKSNQELTTRVIQLETENGLTNSKFKALEKKCVLYKRERDCYRNFIKSYESEINGEKYFDLAKDTFNKLDNNLSSYRDLTETLTGKLSNVEYNLVKSNNKCVWLKEDNDKLKLSLEAAAKKEKDLCAQLDQMKKKCSDLEEQLKTWKSDQKFRPSQPEDYRIIHLKENPADKRIAHIWEQYRFLKEENAKLTTRLEIIEAGHNADITRLVNEDINTQQEIEYLKSSLEASEKKRNMLMDEFKRRSKEFREAVNRLTGYRIELTSANTYKVSFLYSDNPADYLLFKAENREVENTTVILHF</sequence>
<comment type="subcellular location">
    <subcellularLocation>
        <location evidence="1">Nucleus</location>
    </subcellularLocation>
</comment>
<dbReference type="Proteomes" id="UP000015104">
    <property type="component" value="Unassembled WGS sequence"/>
</dbReference>
<keyword evidence="7" id="KW-0175">Coiled coil</keyword>
<reference evidence="8" key="2">
    <citation type="submission" date="2015-06" db="UniProtKB">
        <authorList>
            <consortium name="EnsemblMetazoa"/>
        </authorList>
    </citation>
    <scope>IDENTIFICATION</scope>
</reference>
<evidence type="ECO:0000256" key="7">
    <source>
        <dbReference type="SAM" id="Coils"/>
    </source>
</evidence>
<dbReference type="eggNOG" id="KOG4593">
    <property type="taxonomic scope" value="Eukaryota"/>
</dbReference>
<evidence type="ECO:0000313" key="9">
    <source>
        <dbReference type="Proteomes" id="UP000015104"/>
    </source>
</evidence>
<dbReference type="Gene3D" id="6.10.250.90">
    <property type="match status" value="1"/>
</dbReference>
<evidence type="ECO:0000256" key="3">
    <source>
        <dbReference type="ARBA" id="ARBA00022618"/>
    </source>
</evidence>
<comment type="similarity">
    <text evidence="2">Belongs to the MAD1 family.</text>
</comment>
<evidence type="ECO:0000256" key="1">
    <source>
        <dbReference type="ARBA" id="ARBA00004123"/>
    </source>
</evidence>
<dbReference type="EnsemblMetazoa" id="tetur01g12870.1">
    <property type="protein sequence ID" value="tetur01g12870.1"/>
    <property type="gene ID" value="tetur01g12870"/>
</dbReference>
<reference evidence="9" key="1">
    <citation type="submission" date="2011-08" db="EMBL/GenBank/DDBJ databases">
        <authorList>
            <person name="Rombauts S."/>
        </authorList>
    </citation>
    <scope>NUCLEOTIDE SEQUENCE</scope>
    <source>
        <strain evidence="9">London</strain>
    </source>
</reference>
<dbReference type="InterPro" id="IPR008672">
    <property type="entry name" value="Mad1"/>
</dbReference>
<dbReference type="HOGENOM" id="CLU_880888_0_0_1"/>
<dbReference type="GO" id="GO:0007094">
    <property type="term" value="P:mitotic spindle assembly checkpoint signaling"/>
    <property type="evidence" value="ECO:0007669"/>
    <property type="project" value="InterPro"/>
</dbReference>
<evidence type="ECO:0000256" key="6">
    <source>
        <dbReference type="ARBA" id="ARBA00023306"/>
    </source>
</evidence>
<dbReference type="GO" id="GO:0051315">
    <property type="term" value="P:attachment of mitotic spindle microtubules to kinetochore"/>
    <property type="evidence" value="ECO:0007669"/>
    <property type="project" value="TreeGrafter"/>
</dbReference>
<dbReference type="STRING" id="32264.T1JT50"/>
<proteinExistence type="inferred from homology"/>
<dbReference type="SUPFAM" id="SSF75704">
    <property type="entry name" value="Mitotic arrest deficient-like 1, Mad1"/>
    <property type="match status" value="1"/>
</dbReference>
<keyword evidence="9" id="KW-1185">Reference proteome</keyword>
<keyword evidence="5" id="KW-0539">Nucleus</keyword>
<evidence type="ECO:0000313" key="8">
    <source>
        <dbReference type="EnsemblMetazoa" id="tetur01g12870.1"/>
    </source>
</evidence>
<keyword evidence="4" id="KW-0498">Mitosis</keyword>
<dbReference type="Gene3D" id="1.20.5.170">
    <property type="match status" value="1"/>
</dbReference>
<dbReference type="GO" id="GO:0051301">
    <property type="term" value="P:cell division"/>
    <property type="evidence" value="ECO:0007669"/>
    <property type="project" value="UniProtKB-KW"/>
</dbReference>
<feature type="coiled-coil region" evidence="7">
    <location>
        <begin position="131"/>
        <end position="165"/>
    </location>
</feature>
<dbReference type="GO" id="GO:0005635">
    <property type="term" value="C:nuclear envelope"/>
    <property type="evidence" value="ECO:0007669"/>
    <property type="project" value="TreeGrafter"/>
</dbReference>
<accession>T1JT50</accession>
<keyword evidence="3" id="KW-0132">Cell division</keyword>
<dbReference type="PANTHER" id="PTHR23168:SF0">
    <property type="entry name" value="MITOTIC SPINDLE ASSEMBLY CHECKPOINT PROTEIN MAD1"/>
    <property type="match status" value="1"/>
</dbReference>
<dbReference type="GO" id="GO:0000776">
    <property type="term" value="C:kinetochore"/>
    <property type="evidence" value="ECO:0007669"/>
    <property type="project" value="TreeGrafter"/>
</dbReference>
<protein>
    <submittedName>
        <fullName evidence="8">Uncharacterized protein</fullName>
    </submittedName>
</protein>
<evidence type="ECO:0000256" key="2">
    <source>
        <dbReference type="ARBA" id="ARBA00008029"/>
    </source>
</evidence>
<evidence type="ECO:0000256" key="5">
    <source>
        <dbReference type="ARBA" id="ARBA00023242"/>
    </source>
</evidence>
<evidence type="ECO:0000256" key="4">
    <source>
        <dbReference type="ARBA" id="ARBA00022776"/>
    </source>
</evidence>
<dbReference type="GO" id="GO:0072686">
    <property type="term" value="C:mitotic spindle"/>
    <property type="evidence" value="ECO:0007669"/>
    <property type="project" value="TreeGrafter"/>
</dbReference>